<keyword evidence="5" id="KW-0418">Kinase</keyword>
<comment type="catalytic activity">
    <reaction evidence="7">
        <text>L-threonyl-[protein] + ATP = O-phospho-L-threonyl-[protein] + ADP + H(+)</text>
        <dbReference type="Rhea" id="RHEA:46608"/>
        <dbReference type="Rhea" id="RHEA-COMP:11060"/>
        <dbReference type="Rhea" id="RHEA-COMP:11605"/>
        <dbReference type="ChEBI" id="CHEBI:15378"/>
        <dbReference type="ChEBI" id="CHEBI:30013"/>
        <dbReference type="ChEBI" id="CHEBI:30616"/>
        <dbReference type="ChEBI" id="CHEBI:61977"/>
        <dbReference type="ChEBI" id="CHEBI:456216"/>
        <dbReference type="EC" id="2.7.11.1"/>
    </reaction>
</comment>
<dbReference type="GO" id="GO:0005737">
    <property type="term" value="C:cytoplasm"/>
    <property type="evidence" value="ECO:0007669"/>
    <property type="project" value="TreeGrafter"/>
</dbReference>
<dbReference type="AlphaFoldDB" id="A0AAV5SCW2"/>
<dbReference type="GO" id="GO:0004674">
    <property type="term" value="F:protein serine/threonine kinase activity"/>
    <property type="evidence" value="ECO:0007669"/>
    <property type="project" value="UniProtKB-KW"/>
</dbReference>
<evidence type="ECO:0000313" key="11">
    <source>
        <dbReference type="Proteomes" id="UP001432027"/>
    </source>
</evidence>
<dbReference type="InterPro" id="IPR000719">
    <property type="entry name" value="Prot_kinase_dom"/>
</dbReference>
<evidence type="ECO:0000256" key="2">
    <source>
        <dbReference type="ARBA" id="ARBA00022527"/>
    </source>
</evidence>
<dbReference type="InterPro" id="IPR011009">
    <property type="entry name" value="Kinase-like_dom_sf"/>
</dbReference>
<evidence type="ECO:0000256" key="1">
    <source>
        <dbReference type="ARBA" id="ARBA00012513"/>
    </source>
</evidence>
<keyword evidence="2" id="KW-0723">Serine/threonine-protein kinase</keyword>
<keyword evidence="4" id="KW-0547">Nucleotide-binding</keyword>
<proteinExistence type="predicted"/>
<evidence type="ECO:0000256" key="6">
    <source>
        <dbReference type="ARBA" id="ARBA00022840"/>
    </source>
</evidence>
<name>A0AAV5SCW2_9BILA</name>
<keyword evidence="11" id="KW-1185">Reference proteome</keyword>
<dbReference type="GO" id="GO:0000245">
    <property type="term" value="P:spliceosomal complex assembly"/>
    <property type="evidence" value="ECO:0007669"/>
    <property type="project" value="TreeGrafter"/>
</dbReference>
<dbReference type="SUPFAM" id="SSF56112">
    <property type="entry name" value="Protein kinase-like (PK-like)"/>
    <property type="match status" value="1"/>
</dbReference>
<dbReference type="GO" id="GO:0050684">
    <property type="term" value="P:regulation of mRNA processing"/>
    <property type="evidence" value="ECO:0007669"/>
    <property type="project" value="TreeGrafter"/>
</dbReference>
<feature type="non-terminal residue" evidence="10">
    <location>
        <position position="142"/>
    </location>
</feature>
<comment type="catalytic activity">
    <reaction evidence="8">
        <text>L-seryl-[protein] + ATP = O-phospho-L-seryl-[protein] + ADP + H(+)</text>
        <dbReference type="Rhea" id="RHEA:17989"/>
        <dbReference type="Rhea" id="RHEA-COMP:9863"/>
        <dbReference type="Rhea" id="RHEA-COMP:11604"/>
        <dbReference type="ChEBI" id="CHEBI:15378"/>
        <dbReference type="ChEBI" id="CHEBI:29999"/>
        <dbReference type="ChEBI" id="CHEBI:30616"/>
        <dbReference type="ChEBI" id="CHEBI:83421"/>
        <dbReference type="ChEBI" id="CHEBI:456216"/>
        <dbReference type="EC" id="2.7.11.1"/>
    </reaction>
</comment>
<dbReference type="GO" id="GO:0005634">
    <property type="term" value="C:nucleus"/>
    <property type="evidence" value="ECO:0007669"/>
    <property type="project" value="TreeGrafter"/>
</dbReference>
<evidence type="ECO:0000256" key="5">
    <source>
        <dbReference type="ARBA" id="ARBA00022777"/>
    </source>
</evidence>
<dbReference type="Gene3D" id="1.10.510.10">
    <property type="entry name" value="Transferase(Phosphotransferase) domain 1"/>
    <property type="match status" value="2"/>
</dbReference>
<evidence type="ECO:0000256" key="4">
    <source>
        <dbReference type="ARBA" id="ARBA00022741"/>
    </source>
</evidence>
<protein>
    <recommendedName>
        <fullName evidence="1">non-specific serine/threonine protein kinase</fullName>
        <ecNumber evidence="1">2.7.11.1</ecNumber>
    </recommendedName>
</protein>
<evidence type="ECO:0000313" key="10">
    <source>
        <dbReference type="EMBL" id="GMS77985.1"/>
    </source>
</evidence>
<gene>
    <name evidence="10" type="ORF">PENTCL1PPCAC_160</name>
</gene>
<evidence type="ECO:0000259" key="9">
    <source>
        <dbReference type="PROSITE" id="PS50011"/>
    </source>
</evidence>
<accession>A0AAV5SCW2</accession>
<dbReference type="InterPro" id="IPR008271">
    <property type="entry name" value="Ser/Thr_kinase_AS"/>
</dbReference>
<evidence type="ECO:0000256" key="8">
    <source>
        <dbReference type="ARBA" id="ARBA00048679"/>
    </source>
</evidence>
<dbReference type="PANTHER" id="PTHR47634:SF9">
    <property type="entry name" value="PROTEIN KINASE DOMAIN-CONTAINING PROTEIN-RELATED"/>
    <property type="match status" value="1"/>
</dbReference>
<organism evidence="10 11">
    <name type="scientific">Pristionchus entomophagus</name>
    <dbReference type="NCBI Taxonomy" id="358040"/>
    <lineage>
        <taxon>Eukaryota</taxon>
        <taxon>Metazoa</taxon>
        <taxon>Ecdysozoa</taxon>
        <taxon>Nematoda</taxon>
        <taxon>Chromadorea</taxon>
        <taxon>Rhabditida</taxon>
        <taxon>Rhabditina</taxon>
        <taxon>Diplogasteromorpha</taxon>
        <taxon>Diplogasteroidea</taxon>
        <taxon>Neodiplogasteridae</taxon>
        <taxon>Pristionchus</taxon>
    </lineage>
</organism>
<evidence type="ECO:0000256" key="7">
    <source>
        <dbReference type="ARBA" id="ARBA00047899"/>
    </source>
</evidence>
<dbReference type="GO" id="GO:0005524">
    <property type="term" value="F:ATP binding"/>
    <property type="evidence" value="ECO:0007669"/>
    <property type="project" value="UniProtKB-KW"/>
</dbReference>
<dbReference type="EC" id="2.7.11.1" evidence="1"/>
<feature type="non-terminal residue" evidence="10">
    <location>
        <position position="1"/>
    </location>
</feature>
<dbReference type="FunFam" id="1.10.510.10:FF:000275">
    <property type="entry name" value="SRSF protein kinase 2 isoform X3"/>
    <property type="match status" value="1"/>
</dbReference>
<dbReference type="Proteomes" id="UP001432027">
    <property type="component" value="Unassembled WGS sequence"/>
</dbReference>
<feature type="domain" description="Protein kinase" evidence="9">
    <location>
        <begin position="1"/>
        <end position="142"/>
    </location>
</feature>
<sequence length="142" mass="15928">ILEVLEGLDYMHTKCQMIHTDIKPENILVSMADGKIKVKIADLGNACWTYKKFSEDIQTREYRSPEVVIGTGYSTSADIWSTACVAFEIATGDYLFEPEKGEEDTDEIAYEAALLAKITILLGPIPPAIFRAGKKWNTFFNQ</sequence>
<keyword evidence="3" id="KW-0808">Transferase</keyword>
<dbReference type="PROSITE" id="PS50011">
    <property type="entry name" value="PROTEIN_KINASE_DOM"/>
    <property type="match status" value="1"/>
</dbReference>
<dbReference type="PROSITE" id="PS00108">
    <property type="entry name" value="PROTEIN_KINASE_ST"/>
    <property type="match status" value="1"/>
</dbReference>
<evidence type="ECO:0000256" key="3">
    <source>
        <dbReference type="ARBA" id="ARBA00022679"/>
    </source>
</evidence>
<dbReference type="EMBL" id="BTSX01000001">
    <property type="protein sequence ID" value="GMS77985.1"/>
    <property type="molecule type" value="Genomic_DNA"/>
</dbReference>
<keyword evidence="6" id="KW-0067">ATP-binding</keyword>
<dbReference type="Pfam" id="PF00069">
    <property type="entry name" value="Pkinase"/>
    <property type="match status" value="1"/>
</dbReference>
<dbReference type="SMART" id="SM00220">
    <property type="entry name" value="S_TKc"/>
    <property type="match status" value="1"/>
</dbReference>
<dbReference type="InterPro" id="IPR051334">
    <property type="entry name" value="SRPK"/>
</dbReference>
<dbReference type="PANTHER" id="PTHR47634">
    <property type="entry name" value="PROTEIN KINASE DOMAIN-CONTAINING PROTEIN-RELATED"/>
    <property type="match status" value="1"/>
</dbReference>
<reference evidence="10" key="1">
    <citation type="submission" date="2023-10" db="EMBL/GenBank/DDBJ databases">
        <title>Genome assembly of Pristionchus species.</title>
        <authorList>
            <person name="Yoshida K."/>
            <person name="Sommer R.J."/>
        </authorList>
    </citation>
    <scope>NUCLEOTIDE SEQUENCE</scope>
    <source>
        <strain evidence="10">RS0144</strain>
    </source>
</reference>
<comment type="caution">
    <text evidence="10">The sequence shown here is derived from an EMBL/GenBank/DDBJ whole genome shotgun (WGS) entry which is preliminary data.</text>
</comment>